<organism evidence="1 2">
    <name type="scientific">Strongyloides venezuelensis</name>
    <name type="common">Threadworm</name>
    <dbReference type="NCBI Taxonomy" id="75913"/>
    <lineage>
        <taxon>Eukaryota</taxon>
        <taxon>Metazoa</taxon>
        <taxon>Ecdysozoa</taxon>
        <taxon>Nematoda</taxon>
        <taxon>Chromadorea</taxon>
        <taxon>Rhabditida</taxon>
        <taxon>Tylenchina</taxon>
        <taxon>Panagrolaimomorpha</taxon>
        <taxon>Strongyloidoidea</taxon>
        <taxon>Strongyloididae</taxon>
        <taxon>Strongyloides</taxon>
    </lineage>
</organism>
<name>A0A0K0FEE6_STRVS</name>
<proteinExistence type="predicted"/>
<protein>
    <submittedName>
        <fullName evidence="2">GBP_C domain-containing protein</fullName>
    </submittedName>
</protein>
<accession>A0A0K0FEE6</accession>
<keyword evidence="1" id="KW-1185">Reference proteome</keyword>
<dbReference type="WBParaSite" id="SVE_0722600.1">
    <property type="protein sequence ID" value="SVE_0722600.1"/>
    <property type="gene ID" value="SVE_0722600"/>
</dbReference>
<sequence>MVTSQKLMVDSVVADEMKNDNNNCFKAEKVSQNLETLMTTYNMEVPPEYRIQGGIHKSTLLKNCTEMCRLVEGSGSATEKKVLKNLLALAKDYTELKGFQNRPNDSRLS</sequence>
<reference evidence="2" key="2">
    <citation type="submission" date="2015-08" db="UniProtKB">
        <authorList>
            <consortium name="WormBaseParasite"/>
        </authorList>
    </citation>
    <scope>IDENTIFICATION</scope>
</reference>
<dbReference type="Proteomes" id="UP000035680">
    <property type="component" value="Unassembled WGS sequence"/>
</dbReference>
<evidence type="ECO:0000313" key="2">
    <source>
        <dbReference type="WBParaSite" id="SVE_0722600.1"/>
    </source>
</evidence>
<dbReference type="AlphaFoldDB" id="A0A0K0FEE6"/>
<evidence type="ECO:0000313" key="1">
    <source>
        <dbReference type="Proteomes" id="UP000035680"/>
    </source>
</evidence>
<reference evidence="1" key="1">
    <citation type="submission" date="2014-07" db="EMBL/GenBank/DDBJ databases">
        <authorList>
            <person name="Martin A.A"/>
            <person name="De Silva N."/>
        </authorList>
    </citation>
    <scope>NUCLEOTIDE SEQUENCE</scope>
</reference>